<dbReference type="PANTHER" id="PTHR33755">
    <property type="entry name" value="TOXIN PARE1-RELATED"/>
    <property type="match status" value="1"/>
</dbReference>
<evidence type="ECO:0000313" key="3">
    <source>
        <dbReference type="EMBL" id="OEH86994.1"/>
    </source>
</evidence>
<name>A0A1E5LAA1_9FIRM</name>
<dbReference type="PANTHER" id="PTHR33755:SF5">
    <property type="entry name" value="TYPE II TOXIN-ANTITOXIN SYSTEM RELE_PARE FAMILY TOXIN"/>
    <property type="match status" value="1"/>
</dbReference>
<comment type="similarity">
    <text evidence="1">Belongs to the RelE toxin family.</text>
</comment>
<evidence type="ECO:0008006" key="5">
    <source>
        <dbReference type="Google" id="ProtNLM"/>
    </source>
</evidence>
<comment type="caution">
    <text evidence="3">The sequence shown here is derived from an EMBL/GenBank/DDBJ whole genome shotgun (WGS) entry which is preliminary data.</text>
</comment>
<keyword evidence="4" id="KW-1185">Reference proteome</keyword>
<keyword evidence="2" id="KW-1277">Toxin-antitoxin system</keyword>
<dbReference type="InterPro" id="IPR007712">
    <property type="entry name" value="RelE/ParE_toxin"/>
</dbReference>
<protein>
    <recommendedName>
        <fullName evidence="5">Plasmid stabilization protein</fullName>
    </recommendedName>
</protein>
<proteinExistence type="inferred from homology"/>
<dbReference type="OrthoDB" id="5574284at2"/>
<dbReference type="Pfam" id="PF05016">
    <property type="entry name" value="ParE_toxin"/>
    <property type="match status" value="1"/>
</dbReference>
<dbReference type="AlphaFoldDB" id="A0A1E5LAA1"/>
<dbReference type="Gene3D" id="3.30.2310.20">
    <property type="entry name" value="RelE-like"/>
    <property type="match status" value="1"/>
</dbReference>
<evidence type="ECO:0000256" key="2">
    <source>
        <dbReference type="ARBA" id="ARBA00022649"/>
    </source>
</evidence>
<evidence type="ECO:0000313" key="4">
    <source>
        <dbReference type="Proteomes" id="UP000095255"/>
    </source>
</evidence>
<organism evidence="3 4">
    <name type="scientific">Desulfuribacillus stibiiarsenatis</name>
    <dbReference type="NCBI Taxonomy" id="1390249"/>
    <lineage>
        <taxon>Bacteria</taxon>
        <taxon>Bacillati</taxon>
        <taxon>Bacillota</taxon>
        <taxon>Desulfuribacillia</taxon>
        <taxon>Desulfuribacillales</taxon>
        <taxon>Desulfuribacillaceae</taxon>
        <taxon>Desulfuribacillus</taxon>
    </lineage>
</organism>
<evidence type="ECO:0000256" key="1">
    <source>
        <dbReference type="ARBA" id="ARBA00006226"/>
    </source>
</evidence>
<sequence length="91" mass="10831">MDDLEQIVRYIYRDSPSYAVSFYDTVIDKAKTLKEMSKRGRVVPELGDEHIQEISVHKYRMIYQISETRVEIITFTHGARELNNYFEISPR</sequence>
<accession>A0A1E5LAA1</accession>
<dbReference type="Proteomes" id="UP000095255">
    <property type="component" value="Unassembled WGS sequence"/>
</dbReference>
<dbReference type="EMBL" id="MJAT01000001">
    <property type="protein sequence ID" value="OEH86994.1"/>
    <property type="molecule type" value="Genomic_DNA"/>
</dbReference>
<dbReference type="InterPro" id="IPR035093">
    <property type="entry name" value="RelE/ParE_toxin_dom_sf"/>
</dbReference>
<dbReference type="InterPro" id="IPR051803">
    <property type="entry name" value="TA_system_RelE-like_toxin"/>
</dbReference>
<reference evidence="3 4" key="1">
    <citation type="submission" date="2016-09" db="EMBL/GenBank/DDBJ databases">
        <title>Desulfuribacillus arsenicus sp. nov., an obligately anaerobic, dissimilatory arsenic- and antimonate-reducing bacterium isolated from anoxic sediments.</title>
        <authorList>
            <person name="Abin C.A."/>
            <person name="Hollibaugh J.T."/>
        </authorList>
    </citation>
    <scope>NUCLEOTIDE SEQUENCE [LARGE SCALE GENOMIC DNA]</scope>
    <source>
        <strain evidence="3 4">MLFW-2</strain>
    </source>
</reference>
<gene>
    <name evidence="3" type="ORF">BHU72_01690</name>
</gene>